<dbReference type="InterPro" id="IPR002052">
    <property type="entry name" value="DNA_methylase_N6_adenine_CS"/>
</dbReference>
<comment type="caution">
    <text evidence="8">The sequence shown here is derived from an EMBL/GenBank/DDBJ whole genome shotgun (WGS) entry which is preliminary data.</text>
</comment>
<evidence type="ECO:0000259" key="6">
    <source>
        <dbReference type="Pfam" id="PF07669"/>
    </source>
</evidence>
<dbReference type="PROSITE" id="PS00092">
    <property type="entry name" value="N6_MTASE"/>
    <property type="match status" value="1"/>
</dbReference>
<dbReference type="AlphaFoldDB" id="A0A562URF9"/>
<dbReference type="OrthoDB" id="9784823at2"/>
<dbReference type="GO" id="GO:0032259">
    <property type="term" value="P:methylation"/>
    <property type="evidence" value="ECO:0007669"/>
    <property type="project" value="UniProtKB-KW"/>
</dbReference>
<gene>
    <name evidence="8" type="ORF">LX16_4420</name>
</gene>
<keyword evidence="3" id="KW-0808">Transferase</keyword>
<dbReference type="InterPro" id="IPR050953">
    <property type="entry name" value="N4_N6_ade-DNA_methylase"/>
</dbReference>
<reference evidence="8 9" key="1">
    <citation type="journal article" date="2013" name="Stand. Genomic Sci.">
        <title>Genomic Encyclopedia of Type Strains, Phase I: The one thousand microbial genomes (KMG-I) project.</title>
        <authorList>
            <person name="Kyrpides N.C."/>
            <person name="Woyke T."/>
            <person name="Eisen J.A."/>
            <person name="Garrity G."/>
            <person name="Lilburn T.G."/>
            <person name="Beck B.J."/>
            <person name="Whitman W.B."/>
            <person name="Hugenholtz P."/>
            <person name="Klenk H.P."/>
        </authorList>
    </citation>
    <scope>NUCLEOTIDE SEQUENCE [LARGE SCALE GENOMIC DNA]</scope>
    <source>
        <strain evidence="8 9">DSM 45044</strain>
    </source>
</reference>
<comment type="catalytic activity">
    <reaction evidence="5">
        <text>a 2'-deoxyadenosine in DNA + S-adenosyl-L-methionine = an N(6)-methyl-2'-deoxyadenosine in DNA + S-adenosyl-L-homocysteine + H(+)</text>
        <dbReference type="Rhea" id="RHEA:15197"/>
        <dbReference type="Rhea" id="RHEA-COMP:12418"/>
        <dbReference type="Rhea" id="RHEA-COMP:12419"/>
        <dbReference type="ChEBI" id="CHEBI:15378"/>
        <dbReference type="ChEBI" id="CHEBI:57856"/>
        <dbReference type="ChEBI" id="CHEBI:59789"/>
        <dbReference type="ChEBI" id="CHEBI:90615"/>
        <dbReference type="ChEBI" id="CHEBI:90616"/>
        <dbReference type="EC" id="2.1.1.72"/>
    </reaction>
</comment>
<evidence type="ECO:0000256" key="4">
    <source>
        <dbReference type="ARBA" id="ARBA00022691"/>
    </source>
</evidence>
<accession>A0A562URF9</accession>
<dbReference type="SUPFAM" id="SSF53335">
    <property type="entry name" value="S-adenosyl-L-methionine-dependent methyltransferases"/>
    <property type="match status" value="1"/>
</dbReference>
<name>A0A562URF9_9ACTN</name>
<sequence length="1206" mass="135851">MDRAGLLKDLQGEVKALVDDLRERAAEAEFAEPLRREYDAAKAAERLAIGYEAWLEDQLAQAAVGWVLGTVFVRFCEDNSLVEERWIAGAGNGTEHAIDQQSAYFSTNPTHTDRDWLIHAFRGLATASTATAELFNAHNPLWRITPSHPAAKRLLSFWRTPGEAAGSLRYDFEDPNWDTRFLGDLYQDLSEHAKKTYALLQTPEFVEEFILDLTLTPAIDEFGLEPEYPGPRDDMPRGLRLIDPTCGSGHFLLGAFHRLLDAWERKAPGMERWELINRVLYSVHGVDKNPFAVAIARFRLLLAAMKAAGDKETLAEAPNFTVNVAVGDSLIHGRGAPQVQGEIEGLEAKPPHTYLAEDINEPRFRKKVDLLGSGSYHVVVGNPPYITVKDKQENANYRGLYKDVCRGKYALSAPFAMRFFRLAMRGDDHGRPAGHVGQITANSFMKREFGKDLIEKYFVNSAHLTHVIDTSGAYIPGHGTPTVILVGRNRFPRPRPVRAVLGIQGEPSQPANPAEGLVWRAIVEQINQPGSESQWVSVADLERERLATHPWSLSGGGADVLLEHVETQATGRLKSRAVELGIASVTGEDDLYLLPSDGVASRLQMEMTIPLITGEVVRDYVCRPTFDAIWIYSDNFEVRPIESLPKTRELLSKYRTAISFRRRFGTPMLERGMSWYEWQEIYPKKLRTPLSITFAFVATHNHFVLDRGGKVFKQSAPVIKLPAGATEDDHLELLGLLNSSTACFWLKQVSHGKGNGGVNEGYRGDEWEEFYEFTGTKLQEFPLPATLPLDLGRRLDTLAQELAAQEPAAVCATDTPTRDRLDQAAAAHARIRARMIALQEELDWQVYGRYDLIPEADRAALQAPDLDEVPGIALGERPFEIVMARKMAAGELDTQWFARHGSTPITEIPTHWPQWYRDLVQRRIDKIESHAHIALIERPECKRRWSTDPWQKKETAALRDWLLDACEDRDLWFDNAGNPAPLTVNQLADRLRANSDVVSVLRLYAGPNADIAAVVAKLIEDEHVPYLAALRYKDSGLRKRVQWERTWALQREEDRTGDRRDIPVPPKYGSGDFRKTSYWRHRGKLDVPKERFISYPEASPDTDPSLLLGWAGWDHAQAAHALVTILQARAAQWADDIERLTPLVAGLAEIMPWVRQWHDEIDRTYGSSPAQDYGTYLAEEQQRLGLSDTALAEWRPTATRGRRKQT</sequence>
<protein>
    <recommendedName>
        <fullName evidence="1">site-specific DNA-methyltransferase (adenine-specific)</fullName>
        <ecNumber evidence="1">2.1.1.72</ecNumber>
    </recommendedName>
</protein>
<organism evidence="8 9">
    <name type="scientific">Stackebrandtia albiflava</name>
    <dbReference type="NCBI Taxonomy" id="406432"/>
    <lineage>
        <taxon>Bacteria</taxon>
        <taxon>Bacillati</taxon>
        <taxon>Actinomycetota</taxon>
        <taxon>Actinomycetes</taxon>
        <taxon>Glycomycetales</taxon>
        <taxon>Glycomycetaceae</taxon>
        <taxon>Stackebrandtia</taxon>
    </lineage>
</organism>
<evidence type="ECO:0000313" key="9">
    <source>
        <dbReference type="Proteomes" id="UP000321617"/>
    </source>
</evidence>
<dbReference type="GO" id="GO:0006304">
    <property type="term" value="P:DNA modification"/>
    <property type="evidence" value="ECO:0007669"/>
    <property type="project" value="InterPro"/>
</dbReference>
<dbReference type="NCBIfam" id="NF033451">
    <property type="entry name" value="BREX_2_MTaseX"/>
    <property type="match status" value="1"/>
</dbReference>
<keyword evidence="4" id="KW-0949">S-adenosyl-L-methionine</keyword>
<evidence type="ECO:0000256" key="5">
    <source>
        <dbReference type="ARBA" id="ARBA00047942"/>
    </source>
</evidence>
<dbReference type="GO" id="GO:0003676">
    <property type="term" value="F:nucleic acid binding"/>
    <property type="evidence" value="ECO:0007669"/>
    <property type="project" value="InterPro"/>
</dbReference>
<dbReference type="GO" id="GO:0009007">
    <property type="term" value="F:site-specific DNA-methyltransferase (adenine-specific) activity"/>
    <property type="evidence" value="ECO:0007669"/>
    <property type="project" value="UniProtKB-EC"/>
</dbReference>
<evidence type="ECO:0000259" key="7">
    <source>
        <dbReference type="Pfam" id="PF22654"/>
    </source>
</evidence>
<dbReference type="EMBL" id="VLLL01000008">
    <property type="protein sequence ID" value="TWJ08199.1"/>
    <property type="molecule type" value="Genomic_DNA"/>
</dbReference>
<evidence type="ECO:0000256" key="1">
    <source>
        <dbReference type="ARBA" id="ARBA00011900"/>
    </source>
</evidence>
<evidence type="ECO:0000256" key="3">
    <source>
        <dbReference type="ARBA" id="ARBA00022679"/>
    </source>
</evidence>
<feature type="domain" description="DUF7008" evidence="7">
    <location>
        <begin position="835"/>
        <end position="1204"/>
    </location>
</feature>
<dbReference type="PANTHER" id="PTHR33841">
    <property type="entry name" value="DNA METHYLTRANSFERASE YEEA-RELATED"/>
    <property type="match status" value="1"/>
</dbReference>
<feature type="domain" description="Type II methyltransferase M.TaqI-like" evidence="6">
    <location>
        <begin position="283"/>
        <end position="471"/>
    </location>
</feature>
<dbReference type="PANTHER" id="PTHR33841:SF1">
    <property type="entry name" value="DNA METHYLTRANSFERASE A"/>
    <property type="match status" value="1"/>
</dbReference>
<dbReference type="Proteomes" id="UP000321617">
    <property type="component" value="Unassembled WGS sequence"/>
</dbReference>
<keyword evidence="2 8" id="KW-0489">Methyltransferase</keyword>
<dbReference type="InterPro" id="IPR029063">
    <property type="entry name" value="SAM-dependent_MTases_sf"/>
</dbReference>
<dbReference type="InterPro" id="IPR054277">
    <property type="entry name" value="DUF7008"/>
</dbReference>
<dbReference type="Pfam" id="PF22654">
    <property type="entry name" value="DUF7008"/>
    <property type="match status" value="1"/>
</dbReference>
<evidence type="ECO:0000313" key="8">
    <source>
        <dbReference type="EMBL" id="TWJ08199.1"/>
    </source>
</evidence>
<dbReference type="RefSeq" id="WP_147142476.1">
    <property type="nucleotide sequence ID" value="NZ_BAABIJ010000004.1"/>
</dbReference>
<proteinExistence type="predicted"/>
<dbReference type="EC" id="2.1.1.72" evidence="1"/>
<evidence type="ECO:0000256" key="2">
    <source>
        <dbReference type="ARBA" id="ARBA00022603"/>
    </source>
</evidence>
<dbReference type="Pfam" id="PF07669">
    <property type="entry name" value="Eco57I"/>
    <property type="match status" value="1"/>
</dbReference>
<keyword evidence="9" id="KW-1185">Reference proteome</keyword>
<dbReference type="InterPro" id="IPR011639">
    <property type="entry name" value="MethylTrfase_TaqI-like_dom"/>
</dbReference>
<dbReference type="PRINTS" id="PR00507">
    <property type="entry name" value="N12N6MTFRASE"/>
</dbReference>
<dbReference type="Gene3D" id="3.40.50.150">
    <property type="entry name" value="Vaccinia Virus protein VP39"/>
    <property type="match status" value="1"/>
</dbReference>